<accession>A0A4Q7P176</accession>
<comment type="caution">
    <text evidence="2">The sequence shown here is derived from an EMBL/GenBank/DDBJ whole genome shotgun (WGS) entry which is preliminary data.</text>
</comment>
<dbReference type="NCBIfam" id="TIGR02145">
    <property type="entry name" value="Fib_succ_major"/>
    <property type="match status" value="1"/>
</dbReference>
<protein>
    <submittedName>
        <fullName evidence="2">Uncharacterized protein (TIGR02145 family)</fullName>
    </submittedName>
</protein>
<organism evidence="2 3">
    <name type="scientific">Aquimarina brevivitae</name>
    <dbReference type="NCBI Taxonomy" id="323412"/>
    <lineage>
        <taxon>Bacteria</taxon>
        <taxon>Pseudomonadati</taxon>
        <taxon>Bacteroidota</taxon>
        <taxon>Flavobacteriia</taxon>
        <taxon>Flavobacteriales</taxon>
        <taxon>Flavobacteriaceae</taxon>
        <taxon>Aquimarina</taxon>
    </lineage>
</organism>
<dbReference type="InterPro" id="IPR011871">
    <property type="entry name" value="Fib_succ_major"/>
</dbReference>
<name>A0A4Q7P176_9FLAO</name>
<feature type="domain" description="Fibrobacter succinogenes major paralogous" evidence="1">
    <location>
        <begin position="47"/>
        <end position="201"/>
    </location>
</feature>
<keyword evidence="3" id="KW-1185">Reference proteome</keyword>
<dbReference type="RefSeq" id="WP_130286445.1">
    <property type="nucleotide sequence ID" value="NZ_SGXE01000002.1"/>
</dbReference>
<evidence type="ECO:0000313" key="3">
    <source>
        <dbReference type="Proteomes" id="UP000292262"/>
    </source>
</evidence>
<sequence length="202" mass="22667">MKTYFLCIICGVLCFSCSSDDDAVVIVPDFTVSQITDERDGNTYATVKIGTQVWFAENLNYELPNGQSRCYEDLASNCFTNGRLYRADDAATACPDGWHLPRDAEWQELIDYLGGNSTALALFEVDAELQGQKVNFNLLPSGRYWSSQVGYEFMNTIGFYWTSSPGISQFTTFKYKEFNPGSTLSTLQENPSRGMSCRCVKD</sequence>
<evidence type="ECO:0000313" key="2">
    <source>
        <dbReference type="EMBL" id="RZS93307.1"/>
    </source>
</evidence>
<dbReference type="EMBL" id="SGXE01000002">
    <property type="protein sequence ID" value="RZS93307.1"/>
    <property type="molecule type" value="Genomic_DNA"/>
</dbReference>
<dbReference type="Pfam" id="PF09603">
    <property type="entry name" value="Fib_succ_major"/>
    <property type="match status" value="1"/>
</dbReference>
<dbReference type="OrthoDB" id="9805760at2"/>
<gene>
    <name evidence="2" type="ORF">EV197_1885</name>
</gene>
<evidence type="ECO:0000259" key="1">
    <source>
        <dbReference type="Pfam" id="PF09603"/>
    </source>
</evidence>
<dbReference type="Proteomes" id="UP000292262">
    <property type="component" value="Unassembled WGS sequence"/>
</dbReference>
<reference evidence="2 3" key="1">
    <citation type="submission" date="2019-02" db="EMBL/GenBank/DDBJ databases">
        <title>Genomic Encyclopedia of Type Strains, Phase IV (KMG-IV): sequencing the most valuable type-strain genomes for metagenomic binning, comparative biology and taxonomic classification.</title>
        <authorList>
            <person name="Goeker M."/>
        </authorList>
    </citation>
    <scope>NUCLEOTIDE SEQUENCE [LARGE SCALE GENOMIC DNA]</scope>
    <source>
        <strain evidence="2 3">DSM 17196</strain>
    </source>
</reference>
<dbReference type="AlphaFoldDB" id="A0A4Q7P176"/>
<proteinExistence type="predicted"/>